<evidence type="ECO:0000313" key="3">
    <source>
        <dbReference type="Proteomes" id="UP000819052"/>
    </source>
</evidence>
<dbReference type="EMBL" id="VVIW01000019">
    <property type="protein sequence ID" value="NHZ43405.1"/>
    <property type="molecule type" value="Genomic_DNA"/>
</dbReference>
<reference evidence="2 3" key="1">
    <citation type="submission" date="2019-09" db="EMBL/GenBank/DDBJ databases">
        <title>Taxonomy of Antarctic Massilia spp.: description of Massilia rubra sp. nov., Massilia aquatica sp. nov., Massilia mucilaginosa sp. nov., Massilia frigida sp. nov. isolated from streams, lakes and regoliths.</title>
        <authorList>
            <person name="Holochova P."/>
            <person name="Sedlacek I."/>
            <person name="Kralova S."/>
            <person name="Maslanova I."/>
            <person name="Busse H.-J."/>
            <person name="Stankova E."/>
            <person name="Vrbovska V."/>
            <person name="Kovarovic V."/>
            <person name="Bartak M."/>
            <person name="Svec P."/>
            <person name="Pantucek R."/>
        </authorList>
    </citation>
    <scope>NUCLEOTIDE SEQUENCE [LARGE SCALE GENOMIC DNA]</scope>
    <source>
        <strain evidence="2 3">CCM 8693</strain>
    </source>
</reference>
<evidence type="ECO:0000259" key="1">
    <source>
        <dbReference type="Pfam" id="PF07883"/>
    </source>
</evidence>
<proteinExistence type="predicted"/>
<accession>A0ABX0MEM7</accession>
<keyword evidence="3" id="KW-1185">Reference proteome</keyword>
<gene>
    <name evidence="2" type="ORF">F1609_25005</name>
</gene>
<dbReference type="InterPro" id="IPR011051">
    <property type="entry name" value="RmlC_Cupin_sf"/>
</dbReference>
<dbReference type="Pfam" id="PF07883">
    <property type="entry name" value="Cupin_2"/>
    <property type="match status" value="1"/>
</dbReference>
<dbReference type="SUPFAM" id="SSF51182">
    <property type="entry name" value="RmlC-like cupins"/>
    <property type="match status" value="1"/>
</dbReference>
<organism evidence="2 3">
    <name type="scientific">Massilia aquatica</name>
    <dbReference type="NCBI Taxonomy" id="2609000"/>
    <lineage>
        <taxon>Bacteria</taxon>
        <taxon>Pseudomonadati</taxon>
        <taxon>Pseudomonadota</taxon>
        <taxon>Betaproteobacteria</taxon>
        <taxon>Burkholderiales</taxon>
        <taxon>Oxalobacteraceae</taxon>
        <taxon>Telluria group</taxon>
        <taxon>Massilia</taxon>
    </lineage>
</organism>
<dbReference type="InterPro" id="IPR013096">
    <property type="entry name" value="Cupin_2"/>
</dbReference>
<sequence length="102" mass="10583">MEPLLPLFDLAGLAGALPAAWQSQVLGQVGPARVKLLRMDELAYGEETHDYNEALLVVSGRMLLEVAGAAVTVEAGSMYLVEAGTGHAVLAGSHGSLVIVDL</sequence>
<dbReference type="Gene3D" id="2.60.120.10">
    <property type="entry name" value="Jelly Rolls"/>
    <property type="match status" value="1"/>
</dbReference>
<evidence type="ECO:0000313" key="2">
    <source>
        <dbReference type="EMBL" id="NHZ43405.1"/>
    </source>
</evidence>
<feature type="domain" description="Cupin type-2" evidence="1">
    <location>
        <begin position="45"/>
        <end position="100"/>
    </location>
</feature>
<dbReference type="InterPro" id="IPR014710">
    <property type="entry name" value="RmlC-like_jellyroll"/>
</dbReference>
<name>A0ABX0MEM7_9BURK</name>
<dbReference type="Proteomes" id="UP000819052">
    <property type="component" value="Unassembled WGS sequence"/>
</dbReference>
<comment type="caution">
    <text evidence="2">The sequence shown here is derived from an EMBL/GenBank/DDBJ whole genome shotgun (WGS) entry which is preliminary data.</text>
</comment>
<protein>
    <submittedName>
        <fullName evidence="2">Cupin domain-containing protein</fullName>
    </submittedName>
</protein>